<dbReference type="KEGG" id="dan:6506065"/>
<keyword evidence="4 12" id="KW-0812">Transmembrane</keyword>
<keyword evidence="15" id="KW-1185">Reference proteome</keyword>
<evidence type="ECO:0000256" key="9">
    <source>
        <dbReference type="ARBA" id="ARBA00022989"/>
    </source>
</evidence>
<dbReference type="Gene3D" id="3.30.70.1230">
    <property type="entry name" value="Nucleotide cyclase"/>
    <property type="match status" value="1"/>
</dbReference>
<accession>B3MVG9</accession>
<dbReference type="SMART" id="SM00044">
    <property type="entry name" value="CYCc"/>
    <property type="match status" value="1"/>
</dbReference>
<feature type="domain" description="Guanylate cyclase" evidence="13">
    <location>
        <begin position="332"/>
        <end position="502"/>
    </location>
</feature>
<dbReference type="PANTHER" id="PTHR45627:SF23">
    <property type="entry name" value="AT30656P-RELATED"/>
    <property type="match status" value="1"/>
</dbReference>
<evidence type="ECO:0000256" key="11">
    <source>
        <dbReference type="ARBA" id="ARBA00023239"/>
    </source>
</evidence>
<dbReference type="AlphaFoldDB" id="B3MVG9"/>
<dbReference type="Proteomes" id="UP000007801">
    <property type="component" value="Unassembled WGS sequence"/>
</dbReference>
<dbReference type="OrthoDB" id="10006362at2759"/>
<dbReference type="GO" id="GO:0004016">
    <property type="term" value="F:adenylate cyclase activity"/>
    <property type="evidence" value="ECO:0007669"/>
    <property type="project" value="UniProtKB-EC"/>
</dbReference>
<feature type="transmembrane region" description="Helical" evidence="12">
    <location>
        <begin position="215"/>
        <end position="236"/>
    </location>
</feature>
<sequence length="589" mass="67367">MPVFRWIFLEGLFRHRQYDADSNIPNISPVCLTYRDKDMENLYLNQKDYIFKYSMLLAYCIACLLVILQFDSHTAVCYLCTTVNTFVLVSFGILTFIAWYKKMCWSLNQVRSREDPTYNKFSCFMFYLVTGIQHTVAVRIGIYLFITISHGIIIALIMILCNQNSYILNEIEAKVFHYEPTENECFNPWVITNMMSIFICMAFTFINIPLTIKTLVAFLLSLGYLLLINRHLAFVFHHSYSSSPSLPAEYAHTMQILITILTVYQKERMTTFASKVNFKWRQELKKKQIDAALTNQSITILLHNILPAHVINVYLNSLAKHELYYENYQMVSVMFAMLMNFQMDLKNLRILNDIITEFDILLLYYKEYYVIEKIKVVGCTYMAACGLDLNFAGSVSINARRSTINDPTKSKAQGNLLMGGDESELEDLDEVVFVLASFALDLMRTLSKCKRRQEEPLESISVCNGSITIGLSSGEVMAGIVGASQPHYDIWGDAVNMASRMQSTGLADNIHVSEESAIILKDFGVKCNYRGLTYVKGRGEMPTYLVGIDKDYSFIDEEASRIPSRDLRNTQISFGSAYSKQSDRSKASP</sequence>
<evidence type="ECO:0000313" key="15">
    <source>
        <dbReference type="Proteomes" id="UP000007801"/>
    </source>
</evidence>
<reference evidence="14 15" key="1">
    <citation type="journal article" date="2007" name="Nature">
        <title>Evolution of genes and genomes on the Drosophila phylogeny.</title>
        <authorList>
            <consortium name="Drosophila 12 Genomes Consortium"/>
            <person name="Clark A.G."/>
            <person name="Eisen M.B."/>
            <person name="Smith D.R."/>
            <person name="Bergman C.M."/>
            <person name="Oliver B."/>
            <person name="Markow T.A."/>
            <person name="Kaufman T.C."/>
            <person name="Kellis M."/>
            <person name="Gelbart W."/>
            <person name="Iyer V.N."/>
            <person name="Pollard D.A."/>
            <person name="Sackton T.B."/>
            <person name="Larracuente A.M."/>
            <person name="Singh N.D."/>
            <person name="Abad J.P."/>
            <person name="Abt D.N."/>
            <person name="Adryan B."/>
            <person name="Aguade M."/>
            <person name="Akashi H."/>
            <person name="Anderson W.W."/>
            <person name="Aquadro C.F."/>
            <person name="Ardell D.H."/>
            <person name="Arguello R."/>
            <person name="Artieri C.G."/>
            <person name="Barbash D.A."/>
            <person name="Barker D."/>
            <person name="Barsanti P."/>
            <person name="Batterham P."/>
            <person name="Batzoglou S."/>
            <person name="Begun D."/>
            <person name="Bhutkar A."/>
            <person name="Blanco E."/>
            <person name="Bosak S.A."/>
            <person name="Bradley R.K."/>
            <person name="Brand A.D."/>
            <person name="Brent M.R."/>
            <person name="Brooks A.N."/>
            <person name="Brown R.H."/>
            <person name="Butlin R.K."/>
            <person name="Caggese C."/>
            <person name="Calvi B.R."/>
            <person name="Bernardo de Carvalho A."/>
            <person name="Caspi A."/>
            <person name="Castrezana S."/>
            <person name="Celniker S.E."/>
            <person name="Chang J.L."/>
            <person name="Chapple C."/>
            <person name="Chatterji S."/>
            <person name="Chinwalla A."/>
            <person name="Civetta A."/>
            <person name="Clifton S.W."/>
            <person name="Comeron J.M."/>
            <person name="Costello J.C."/>
            <person name="Coyne J.A."/>
            <person name="Daub J."/>
            <person name="David R.G."/>
            <person name="Delcher A.L."/>
            <person name="Delehaunty K."/>
            <person name="Do C.B."/>
            <person name="Ebling H."/>
            <person name="Edwards K."/>
            <person name="Eickbush T."/>
            <person name="Evans J.D."/>
            <person name="Filipski A."/>
            <person name="Findeiss S."/>
            <person name="Freyhult E."/>
            <person name="Fulton L."/>
            <person name="Fulton R."/>
            <person name="Garcia A.C."/>
            <person name="Gardiner A."/>
            <person name="Garfield D.A."/>
            <person name="Garvin B.E."/>
            <person name="Gibson G."/>
            <person name="Gilbert D."/>
            <person name="Gnerre S."/>
            <person name="Godfrey J."/>
            <person name="Good R."/>
            <person name="Gotea V."/>
            <person name="Gravely B."/>
            <person name="Greenberg A.J."/>
            <person name="Griffiths-Jones S."/>
            <person name="Gross S."/>
            <person name="Guigo R."/>
            <person name="Gustafson E.A."/>
            <person name="Haerty W."/>
            <person name="Hahn M.W."/>
            <person name="Halligan D.L."/>
            <person name="Halpern A.L."/>
            <person name="Halter G.M."/>
            <person name="Han M.V."/>
            <person name="Heger A."/>
            <person name="Hillier L."/>
            <person name="Hinrichs A.S."/>
            <person name="Holmes I."/>
            <person name="Hoskins R.A."/>
            <person name="Hubisz M.J."/>
            <person name="Hultmark D."/>
            <person name="Huntley M.A."/>
            <person name="Jaffe D.B."/>
            <person name="Jagadeeshan S."/>
            <person name="Jeck W.R."/>
            <person name="Johnson J."/>
            <person name="Jones C.D."/>
            <person name="Jordan W.C."/>
            <person name="Karpen G.H."/>
            <person name="Kataoka E."/>
            <person name="Keightley P.D."/>
            <person name="Kheradpour P."/>
            <person name="Kirkness E.F."/>
            <person name="Koerich L.B."/>
            <person name="Kristiansen K."/>
            <person name="Kudrna D."/>
            <person name="Kulathinal R.J."/>
            <person name="Kumar S."/>
            <person name="Kwok R."/>
            <person name="Lander E."/>
            <person name="Langley C.H."/>
            <person name="Lapoint R."/>
            <person name="Lazzaro B.P."/>
            <person name="Lee S.J."/>
            <person name="Levesque L."/>
            <person name="Li R."/>
            <person name="Lin C.F."/>
            <person name="Lin M.F."/>
            <person name="Lindblad-Toh K."/>
            <person name="Llopart A."/>
            <person name="Long M."/>
            <person name="Low L."/>
            <person name="Lozovsky E."/>
            <person name="Lu J."/>
            <person name="Luo M."/>
            <person name="Machado C.A."/>
            <person name="Makalowski W."/>
            <person name="Marzo M."/>
            <person name="Matsuda M."/>
            <person name="Matzkin L."/>
            <person name="McAllister B."/>
            <person name="McBride C.S."/>
            <person name="McKernan B."/>
            <person name="McKernan K."/>
            <person name="Mendez-Lago M."/>
            <person name="Minx P."/>
            <person name="Mollenhauer M.U."/>
            <person name="Montooth K."/>
            <person name="Mount S.M."/>
            <person name="Mu X."/>
            <person name="Myers E."/>
            <person name="Negre B."/>
            <person name="Newfeld S."/>
            <person name="Nielsen R."/>
            <person name="Noor M.A."/>
            <person name="O'Grady P."/>
            <person name="Pachter L."/>
            <person name="Papaceit M."/>
            <person name="Parisi M.J."/>
            <person name="Parisi M."/>
            <person name="Parts L."/>
            <person name="Pedersen J.S."/>
            <person name="Pesole G."/>
            <person name="Phillippy A.M."/>
            <person name="Ponting C.P."/>
            <person name="Pop M."/>
            <person name="Porcelli D."/>
            <person name="Powell J.R."/>
            <person name="Prohaska S."/>
            <person name="Pruitt K."/>
            <person name="Puig M."/>
            <person name="Quesneville H."/>
            <person name="Ram K.R."/>
            <person name="Rand D."/>
            <person name="Rasmussen M.D."/>
            <person name="Reed L.K."/>
            <person name="Reenan R."/>
            <person name="Reily A."/>
            <person name="Remington K.A."/>
            <person name="Rieger T.T."/>
            <person name="Ritchie M.G."/>
            <person name="Robin C."/>
            <person name="Rogers Y.H."/>
            <person name="Rohde C."/>
            <person name="Rozas J."/>
            <person name="Rubenfield M.J."/>
            <person name="Ruiz A."/>
            <person name="Russo S."/>
            <person name="Salzberg S.L."/>
            <person name="Sanchez-Gracia A."/>
            <person name="Saranga D.J."/>
            <person name="Sato H."/>
            <person name="Schaeffer S.W."/>
            <person name="Schatz M.C."/>
            <person name="Schlenke T."/>
            <person name="Schwartz R."/>
            <person name="Segarra C."/>
            <person name="Singh R.S."/>
            <person name="Sirot L."/>
            <person name="Sirota M."/>
            <person name="Sisneros N.B."/>
            <person name="Smith C.D."/>
            <person name="Smith T.F."/>
            <person name="Spieth J."/>
            <person name="Stage D.E."/>
            <person name="Stark A."/>
            <person name="Stephan W."/>
            <person name="Strausberg R.L."/>
            <person name="Strempel S."/>
            <person name="Sturgill D."/>
            <person name="Sutton G."/>
            <person name="Sutton G.G."/>
            <person name="Tao W."/>
            <person name="Teichmann S."/>
            <person name="Tobari Y.N."/>
            <person name="Tomimura Y."/>
            <person name="Tsolas J.M."/>
            <person name="Valente V.L."/>
            <person name="Venter E."/>
            <person name="Venter J.C."/>
            <person name="Vicario S."/>
            <person name="Vieira F.G."/>
            <person name="Vilella A.J."/>
            <person name="Villasante A."/>
            <person name="Walenz B."/>
            <person name="Wang J."/>
            <person name="Wasserman M."/>
            <person name="Watts T."/>
            <person name="Wilson D."/>
            <person name="Wilson R.K."/>
            <person name="Wing R.A."/>
            <person name="Wolfner M.F."/>
            <person name="Wong A."/>
            <person name="Wong G.K."/>
            <person name="Wu C.I."/>
            <person name="Wu G."/>
            <person name="Yamamoto D."/>
            <person name="Yang H.P."/>
            <person name="Yang S.P."/>
            <person name="Yorke J.A."/>
            <person name="Yoshida K."/>
            <person name="Zdobnov E."/>
            <person name="Zhang P."/>
            <person name="Zhang Y."/>
            <person name="Zimin A.V."/>
            <person name="Baldwin J."/>
            <person name="Abdouelleil A."/>
            <person name="Abdulkadir J."/>
            <person name="Abebe A."/>
            <person name="Abera B."/>
            <person name="Abreu J."/>
            <person name="Acer S.C."/>
            <person name="Aftuck L."/>
            <person name="Alexander A."/>
            <person name="An P."/>
            <person name="Anderson E."/>
            <person name="Anderson S."/>
            <person name="Arachi H."/>
            <person name="Azer M."/>
            <person name="Bachantsang P."/>
            <person name="Barry A."/>
            <person name="Bayul T."/>
            <person name="Berlin A."/>
            <person name="Bessette D."/>
            <person name="Bloom T."/>
            <person name="Blye J."/>
            <person name="Boguslavskiy L."/>
            <person name="Bonnet C."/>
            <person name="Boukhgalter B."/>
            <person name="Bourzgui I."/>
            <person name="Brown A."/>
            <person name="Cahill P."/>
            <person name="Channer S."/>
            <person name="Cheshatsang Y."/>
            <person name="Chuda L."/>
            <person name="Citroen M."/>
            <person name="Collymore A."/>
            <person name="Cooke P."/>
            <person name="Costello M."/>
            <person name="D'Aco K."/>
            <person name="Daza R."/>
            <person name="De Haan G."/>
            <person name="DeGray S."/>
            <person name="DeMaso C."/>
            <person name="Dhargay N."/>
            <person name="Dooley K."/>
            <person name="Dooley E."/>
            <person name="Doricent M."/>
            <person name="Dorje P."/>
            <person name="Dorjee K."/>
            <person name="Dupes A."/>
            <person name="Elong R."/>
            <person name="Falk J."/>
            <person name="Farina A."/>
            <person name="Faro S."/>
            <person name="Ferguson D."/>
            <person name="Fisher S."/>
            <person name="Foley C.D."/>
            <person name="Franke A."/>
            <person name="Friedrich D."/>
            <person name="Gadbois L."/>
            <person name="Gearin G."/>
            <person name="Gearin C.R."/>
            <person name="Giannoukos G."/>
            <person name="Goode T."/>
            <person name="Graham J."/>
            <person name="Grandbois E."/>
            <person name="Grewal S."/>
            <person name="Gyaltsen K."/>
            <person name="Hafez N."/>
            <person name="Hagos B."/>
            <person name="Hall J."/>
            <person name="Henson C."/>
            <person name="Hollinger A."/>
            <person name="Honan T."/>
            <person name="Huard M.D."/>
            <person name="Hughes L."/>
            <person name="Hurhula B."/>
            <person name="Husby M.E."/>
            <person name="Kamat A."/>
            <person name="Kanga B."/>
            <person name="Kashin S."/>
            <person name="Khazanovich D."/>
            <person name="Kisner P."/>
            <person name="Lance K."/>
            <person name="Lara M."/>
            <person name="Lee W."/>
            <person name="Lennon N."/>
            <person name="Letendre F."/>
            <person name="LeVine R."/>
            <person name="Lipovsky A."/>
            <person name="Liu X."/>
            <person name="Liu J."/>
            <person name="Liu S."/>
            <person name="Lokyitsang T."/>
            <person name="Lokyitsang Y."/>
            <person name="Lubonja R."/>
            <person name="Lui A."/>
            <person name="MacDonald P."/>
            <person name="Magnisalis V."/>
            <person name="Maru K."/>
            <person name="Matthews C."/>
            <person name="McCusker W."/>
            <person name="McDonough S."/>
            <person name="Mehta T."/>
            <person name="Meldrim J."/>
            <person name="Meneus L."/>
            <person name="Mihai O."/>
            <person name="Mihalev A."/>
            <person name="Mihova T."/>
            <person name="Mittelman R."/>
            <person name="Mlenga V."/>
            <person name="Montmayeur A."/>
            <person name="Mulrain L."/>
            <person name="Navidi A."/>
            <person name="Naylor J."/>
            <person name="Negash T."/>
            <person name="Nguyen T."/>
            <person name="Nguyen N."/>
            <person name="Nicol R."/>
            <person name="Norbu C."/>
            <person name="Norbu N."/>
            <person name="Novod N."/>
            <person name="O'Neill B."/>
            <person name="Osman S."/>
            <person name="Markiewicz E."/>
            <person name="Oyono O.L."/>
            <person name="Patti C."/>
            <person name="Phunkhang P."/>
            <person name="Pierre F."/>
            <person name="Priest M."/>
            <person name="Raghuraman S."/>
            <person name="Rege F."/>
            <person name="Reyes R."/>
            <person name="Rise C."/>
            <person name="Rogov P."/>
            <person name="Ross K."/>
            <person name="Ryan E."/>
            <person name="Settipalli S."/>
            <person name="Shea T."/>
            <person name="Sherpa N."/>
            <person name="Shi L."/>
            <person name="Shih D."/>
            <person name="Sparrow T."/>
            <person name="Spaulding J."/>
            <person name="Stalker J."/>
            <person name="Stange-Thomann N."/>
            <person name="Stavropoulos S."/>
            <person name="Stone C."/>
            <person name="Strader C."/>
            <person name="Tesfaye S."/>
            <person name="Thomson T."/>
            <person name="Thoulutsang Y."/>
            <person name="Thoulutsang D."/>
            <person name="Topham K."/>
            <person name="Topping I."/>
            <person name="Tsamla T."/>
            <person name="Vassiliev H."/>
            <person name="Vo A."/>
            <person name="Wangchuk T."/>
            <person name="Wangdi T."/>
            <person name="Weiand M."/>
            <person name="Wilkinson J."/>
            <person name="Wilson A."/>
            <person name="Yadav S."/>
            <person name="Young G."/>
            <person name="Yu Q."/>
            <person name="Zembek L."/>
            <person name="Zhong D."/>
            <person name="Zimmer A."/>
            <person name="Zwirko Z."/>
            <person name="Jaffe D.B."/>
            <person name="Alvarez P."/>
            <person name="Brockman W."/>
            <person name="Butler J."/>
            <person name="Chin C."/>
            <person name="Gnerre S."/>
            <person name="Grabherr M."/>
            <person name="Kleber M."/>
            <person name="Mauceli E."/>
            <person name="MacCallum I."/>
        </authorList>
    </citation>
    <scope>NUCLEOTIDE SEQUENCE [LARGE SCALE GENOMIC DNA]</scope>
    <source>
        <strain evidence="15">Tucson 14024-0371.13</strain>
    </source>
</reference>
<feature type="transmembrane region" description="Helical" evidence="12">
    <location>
        <begin position="75"/>
        <end position="98"/>
    </location>
</feature>
<keyword evidence="10 12" id="KW-0472">Membrane</keyword>
<comment type="catalytic activity">
    <reaction evidence="1">
        <text>ATP = 3',5'-cyclic AMP + diphosphate</text>
        <dbReference type="Rhea" id="RHEA:15389"/>
        <dbReference type="ChEBI" id="CHEBI:30616"/>
        <dbReference type="ChEBI" id="CHEBI:33019"/>
        <dbReference type="ChEBI" id="CHEBI:58165"/>
        <dbReference type="EC" id="4.6.1.1"/>
    </reaction>
</comment>
<evidence type="ECO:0000256" key="4">
    <source>
        <dbReference type="ARBA" id="ARBA00022692"/>
    </source>
</evidence>
<feature type="transmembrane region" description="Helical" evidence="12">
    <location>
        <begin position="49"/>
        <end position="68"/>
    </location>
</feature>
<dbReference type="GO" id="GO:0046872">
    <property type="term" value="F:metal ion binding"/>
    <property type="evidence" value="ECO:0007669"/>
    <property type="project" value="UniProtKB-KW"/>
</dbReference>
<evidence type="ECO:0000256" key="5">
    <source>
        <dbReference type="ARBA" id="ARBA00022723"/>
    </source>
</evidence>
<keyword evidence="11 14" id="KW-0456">Lyase</keyword>
<dbReference type="SUPFAM" id="SSF55073">
    <property type="entry name" value="Nucleotide cyclase"/>
    <property type="match status" value="1"/>
</dbReference>
<dbReference type="HOGENOM" id="CLU_001072_2_0_1"/>
<dbReference type="InterPro" id="IPR029787">
    <property type="entry name" value="Nucleotide_cyclase"/>
</dbReference>
<dbReference type="EC" id="4.6.1.1" evidence="3"/>
<dbReference type="GO" id="GO:0007189">
    <property type="term" value="P:adenylate cyclase-activating G protein-coupled receptor signaling pathway"/>
    <property type="evidence" value="ECO:0007669"/>
    <property type="project" value="TreeGrafter"/>
</dbReference>
<keyword evidence="7" id="KW-0067">ATP-binding</keyword>
<dbReference type="eggNOG" id="KOG3619">
    <property type="taxonomic scope" value="Eukaryota"/>
</dbReference>
<dbReference type="InParanoid" id="B3MVG9"/>
<gene>
    <name evidence="14" type="primary">Dana\GF23423</name>
    <name evidence="14" type="synonym">dana_GLEANR_818</name>
    <name evidence="14" type="ORF">GF23423</name>
</gene>
<keyword evidence="9 12" id="KW-1133">Transmembrane helix</keyword>
<dbReference type="GeneID" id="6506065"/>
<dbReference type="STRING" id="7217.B3MVG9"/>
<dbReference type="GO" id="GO:0035556">
    <property type="term" value="P:intracellular signal transduction"/>
    <property type="evidence" value="ECO:0007669"/>
    <property type="project" value="InterPro"/>
</dbReference>
<evidence type="ECO:0000313" key="14">
    <source>
        <dbReference type="EMBL" id="EDV33234.2"/>
    </source>
</evidence>
<evidence type="ECO:0000256" key="12">
    <source>
        <dbReference type="SAM" id="Phobius"/>
    </source>
</evidence>
<dbReference type="InterPro" id="IPR001054">
    <property type="entry name" value="A/G_cyclase"/>
</dbReference>
<dbReference type="CDD" id="cd07302">
    <property type="entry name" value="CHD"/>
    <property type="match status" value="1"/>
</dbReference>
<keyword evidence="6" id="KW-0547">Nucleotide-binding</keyword>
<evidence type="ECO:0000256" key="1">
    <source>
        <dbReference type="ARBA" id="ARBA00001593"/>
    </source>
</evidence>
<evidence type="ECO:0000256" key="10">
    <source>
        <dbReference type="ARBA" id="ARBA00023136"/>
    </source>
</evidence>
<feature type="transmembrane region" description="Helical" evidence="12">
    <location>
        <begin position="186"/>
        <end position="208"/>
    </location>
</feature>
<comment type="subcellular location">
    <subcellularLocation>
        <location evidence="2">Membrane</location>
        <topology evidence="2">Multi-pass membrane protein</topology>
    </subcellularLocation>
</comment>
<dbReference type="GO" id="GO:0005524">
    <property type="term" value="F:ATP binding"/>
    <property type="evidence" value="ECO:0007669"/>
    <property type="project" value="UniProtKB-KW"/>
</dbReference>
<dbReference type="EMBL" id="CH902624">
    <property type="protein sequence ID" value="EDV33234.2"/>
    <property type="molecule type" value="Genomic_DNA"/>
</dbReference>
<evidence type="ECO:0000256" key="2">
    <source>
        <dbReference type="ARBA" id="ARBA00004141"/>
    </source>
</evidence>
<dbReference type="Pfam" id="PF00211">
    <property type="entry name" value="Guanylate_cyc"/>
    <property type="match status" value="1"/>
</dbReference>
<name>B3MVG9_DROAN</name>
<protein>
    <recommendedName>
        <fullName evidence="3">adenylate cyclase</fullName>
        <ecNumber evidence="3">4.6.1.1</ecNumber>
    </recommendedName>
</protein>
<dbReference type="GO" id="GO:0009190">
    <property type="term" value="P:cyclic nucleotide biosynthetic process"/>
    <property type="evidence" value="ECO:0007669"/>
    <property type="project" value="InterPro"/>
</dbReference>
<organism evidence="14 15">
    <name type="scientific">Drosophila ananassae</name>
    <name type="common">Fruit fly</name>
    <dbReference type="NCBI Taxonomy" id="7217"/>
    <lineage>
        <taxon>Eukaryota</taxon>
        <taxon>Metazoa</taxon>
        <taxon>Ecdysozoa</taxon>
        <taxon>Arthropoda</taxon>
        <taxon>Hexapoda</taxon>
        <taxon>Insecta</taxon>
        <taxon>Pterygota</taxon>
        <taxon>Neoptera</taxon>
        <taxon>Endopterygota</taxon>
        <taxon>Diptera</taxon>
        <taxon>Brachycera</taxon>
        <taxon>Muscomorpha</taxon>
        <taxon>Ephydroidea</taxon>
        <taxon>Drosophilidae</taxon>
        <taxon>Drosophila</taxon>
        <taxon>Sophophora</taxon>
    </lineage>
</organism>
<evidence type="ECO:0000256" key="7">
    <source>
        <dbReference type="ARBA" id="ARBA00022840"/>
    </source>
</evidence>
<keyword evidence="5" id="KW-0479">Metal-binding</keyword>
<evidence type="ECO:0000256" key="6">
    <source>
        <dbReference type="ARBA" id="ARBA00022741"/>
    </source>
</evidence>
<dbReference type="SMR" id="B3MVG9"/>
<proteinExistence type="predicted"/>
<dbReference type="PROSITE" id="PS50125">
    <property type="entry name" value="GUANYLATE_CYCLASE_2"/>
    <property type="match status" value="1"/>
</dbReference>
<evidence type="ECO:0000259" key="13">
    <source>
        <dbReference type="PROSITE" id="PS50125"/>
    </source>
</evidence>
<keyword evidence="8" id="KW-0460">Magnesium</keyword>
<evidence type="ECO:0000256" key="8">
    <source>
        <dbReference type="ARBA" id="ARBA00022842"/>
    </source>
</evidence>
<dbReference type="GO" id="GO:0005886">
    <property type="term" value="C:plasma membrane"/>
    <property type="evidence" value="ECO:0007669"/>
    <property type="project" value="TreeGrafter"/>
</dbReference>
<evidence type="ECO:0000256" key="3">
    <source>
        <dbReference type="ARBA" id="ARBA00012201"/>
    </source>
</evidence>
<dbReference type="PANTHER" id="PTHR45627">
    <property type="entry name" value="ADENYLATE CYCLASE TYPE 1"/>
    <property type="match status" value="1"/>
</dbReference>
<feature type="transmembrane region" description="Helical" evidence="12">
    <location>
        <begin position="143"/>
        <end position="166"/>
    </location>
</feature>